<evidence type="ECO:0000256" key="3">
    <source>
        <dbReference type="SAM" id="MobiDB-lite"/>
    </source>
</evidence>
<proteinExistence type="predicted"/>
<evidence type="ECO:0000313" key="5">
    <source>
        <dbReference type="EMBL" id="KAJ8320707.1"/>
    </source>
</evidence>
<dbReference type="InterPro" id="IPR057288">
    <property type="entry name" value="PH_PLEKHM2"/>
</dbReference>
<dbReference type="PROSITE" id="PS50826">
    <property type="entry name" value="RUN"/>
    <property type="match status" value="1"/>
</dbReference>
<comment type="caution">
    <text evidence="5">The sequence shown here is derived from an EMBL/GenBank/DDBJ whole genome shotgun (WGS) entry which is preliminary data.</text>
</comment>
<dbReference type="SUPFAM" id="SSF140741">
    <property type="entry name" value="RUN domain-like"/>
    <property type="match status" value="1"/>
</dbReference>
<organism evidence="5 6">
    <name type="scientific">Tegillarca granosa</name>
    <name type="common">Malaysian cockle</name>
    <name type="synonym">Anadara granosa</name>
    <dbReference type="NCBI Taxonomy" id="220873"/>
    <lineage>
        <taxon>Eukaryota</taxon>
        <taxon>Metazoa</taxon>
        <taxon>Spiralia</taxon>
        <taxon>Lophotrochozoa</taxon>
        <taxon>Mollusca</taxon>
        <taxon>Bivalvia</taxon>
        <taxon>Autobranchia</taxon>
        <taxon>Pteriomorphia</taxon>
        <taxon>Arcoida</taxon>
        <taxon>Arcoidea</taxon>
        <taxon>Arcidae</taxon>
        <taxon>Tegillarca</taxon>
    </lineage>
</organism>
<dbReference type="EMBL" id="JARBDR010000141">
    <property type="protein sequence ID" value="KAJ8320707.1"/>
    <property type="molecule type" value="Genomic_DNA"/>
</dbReference>
<keyword evidence="2" id="KW-0963">Cytoplasm</keyword>
<dbReference type="InterPro" id="IPR037213">
    <property type="entry name" value="Run_dom_sf"/>
</dbReference>
<dbReference type="InterPro" id="IPR004012">
    <property type="entry name" value="Run_dom"/>
</dbReference>
<dbReference type="PANTHER" id="PTHR46556">
    <property type="entry name" value="PLECKSTRIN HOMOLOGY DOMAIN-CONTAINING FAMILY M MEMBER 2"/>
    <property type="match status" value="1"/>
</dbReference>
<feature type="compositionally biased region" description="Basic and acidic residues" evidence="3">
    <location>
        <begin position="185"/>
        <end position="199"/>
    </location>
</feature>
<dbReference type="SMART" id="SM00593">
    <property type="entry name" value="RUN"/>
    <property type="match status" value="1"/>
</dbReference>
<protein>
    <recommendedName>
        <fullName evidence="4">RUN domain-containing protein</fullName>
    </recommendedName>
</protein>
<feature type="region of interest" description="Disordered" evidence="3">
    <location>
        <begin position="184"/>
        <end position="245"/>
    </location>
</feature>
<dbReference type="Pfam" id="PF23142">
    <property type="entry name" value="PH_PLEKHM2"/>
    <property type="match status" value="1"/>
</dbReference>
<reference evidence="5 6" key="1">
    <citation type="submission" date="2022-12" db="EMBL/GenBank/DDBJ databases">
        <title>Chromosome-level genome of Tegillarca granosa.</title>
        <authorList>
            <person name="Kim J."/>
        </authorList>
    </citation>
    <scope>NUCLEOTIDE SEQUENCE [LARGE SCALE GENOMIC DNA]</scope>
    <source>
        <strain evidence="5">Teg-2019</strain>
        <tissue evidence="5">Adductor muscle</tissue>
    </source>
</reference>
<evidence type="ECO:0000313" key="6">
    <source>
        <dbReference type="Proteomes" id="UP001217089"/>
    </source>
</evidence>
<dbReference type="PANTHER" id="PTHR46556:SF1">
    <property type="entry name" value="PLECKSTRIN HOMOLOGY DOMAIN-CONTAINING FAMILY M MEMBER 2"/>
    <property type="match status" value="1"/>
</dbReference>
<comment type="subcellular location">
    <subcellularLocation>
        <location evidence="1">Cytoplasm</location>
    </subcellularLocation>
</comment>
<dbReference type="Proteomes" id="UP001217089">
    <property type="component" value="Unassembled WGS sequence"/>
</dbReference>
<keyword evidence="6" id="KW-1185">Reference proteome</keyword>
<name>A0ABQ9FTX4_TEGGR</name>
<sequence length="368" mass="41742">MILNNDGESEDLKMASVSDRLRLKDRIIANVSKAIKSVQECCSNTENPVILSNNSWQCHKLCEHFDHVFLHGLKHIGHGYWKVVTEFTRKNAIKEIKRLQNVTTDLGRGRAWLFMALNESSLESYLRCFEMNEKLVKKYYVKESLVLDQQRMNVLLTLTAGLEYAVFQLDYDVAYLDLNTYPPRSRAESEAAREDEDKSMLSTQGSNTALNDGDNVSVQSADTSSASHDSKTLSIDSGCNIDKNDTQDKLDELDTRITRLASAVSVNEECPDEDLGIEVIHSDSAVNRMLFEEEDDSTVLEEEEHDVGSLLDEPEYNGEIMLDNNTLLNLMLEVFEDSEEQFVKIFGTRMGHTEGETRTIFLSVDEQI</sequence>
<feature type="compositionally biased region" description="Polar residues" evidence="3">
    <location>
        <begin position="200"/>
        <end position="237"/>
    </location>
</feature>
<dbReference type="Gene3D" id="1.20.58.900">
    <property type="match status" value="1"/>
</dbReference>
<evidence type="ECO:0000259" key="4">
    <source>
        <dbReference type="PROSITE" id="PS50826"/>
    </source>
</evidence>
<dbReference type="InterPro" id="IPR047327">
    <property type="entry name" value="RUN_PLEKHM2"/>
</dbReference>
<accession>A0ABQ9FTX4</accession>
<feature type="domain" description="RUN" evidence="4">
    <location>
        <begin position="52"/>
        <end position="174"/>
    </location>
</feature>
<gene>
    <name evidence="5" type="ORF">KUTeg_002294</name>
</gene>
<evidence type="ECO:0000256" key="1">
    <source>
        <dbReference type="ARBA" id="ARBA00004496"/>
    </source>
</evidence>
<evidence type="ECO:0000256" key="2">
    <source>
        <dbReference type="ARBA" id="ARBA00022490"/>
    </source>
</evidence>
<dbReference type="Pfam" id="PF02759">
    <property type="entry name" value="RUN"/>
    <property type="match status" value="1"/>
</dbReference>
<dbReference type="CDD" id="cd17680">
    <property type="entry name" value="RUN_PLEKHM2"/>
    <property type="match status" value="1"/>
</dbReference>
<dbReference type="InterPro" id="IPR053015">
    <property type="entry name" value="PH_domain-containing_M2"/>
</dbReference>